<dbReference type="EMBL" id="JTDN01000001">
    <property type="protein sequence ID" value="KHL25246.1"/>
    <property type="molecule type" value="Genomic_DNA"/>
</dbReference>
<feature type="transmembrane region" description="Helical" evidence="1">
    <location>
        <begin position="124"/>
        <end position="143"/>
    </location>
</feature>
<evidence type="ECO:0000256" key="1">
    <source>
        <dbReference type="SAM" id="Phobius"/>
    </source>
</evidence>
<evidence type="ECO:0000313" key="2">
    <source>
        <dbReference type="EMBL" id="KHL25246.1"/>
    </source>
</evidence>
<dbReference type="InterPro" id="IPR006750">
    <property type="entry name" value="YdcZ"/>
</dbReference>
<gene>
    <name evidence="2" type="ORF">PK98_00300</name>
</gene>
<evidence type="ECO:0000313" key="3">
    <source>
        <dbReference type="Proteomes" id="UP000030988"/>
    </source>
</evidence>
<keyword evidence="1" id="KW-1133">Transmembrane helix</keyword>
<feature type="transmembrane region" description="Helical" evidence="1">
    <location>
        <begin position="94"/>
        <end position="112"/>
    </location>
</feature>
<feature type="transmembrane region" description="Helical" evidence="1">
    <location>
        <begin position="68"/>
        <end position="88"/>
    </location>
</feature>
<dbReference type="Proteomes" id="UP000030988">
    <property type="component" value="Unassembled WGS sequence"/>
</dbReference>
<feature type="transmembrane region" description="Helical" evidence="1">
    <location>
        <begin position="34"/>
        <end position="56"/>
    </location>
</feature>
<protein>
    <submittedName>
        <fullName evidence="2">Uncharacterized protein</fullName>
    </submittedName>
</protein>
<dbReference type="RefSeq" id="WP_039093501.1">
    <property type="nucleotide sequence ID" value="NZ_JTDN01000001.1"/>
</dbReference>
<accession>A0A0B2BZY7</accession>
<keyword evidence="1" id="KW-0472">Membrane</keyword>
<dbReference type="PANTHER" id="PTHR34821">
    <property type="entry name" value="INNER MEMBRANE PROTEIN YDCZ"/>
    <property type="match status" value="1"/>
</dbReference>
<sequence>MQTLLPVLLALIAGLCVAVQAPTNAMLARSTGSLWLAASVSFVGGTTLVIAAWALIDRTPLSAVRQAPPWAWAGGLYGAFFVAAVAFAAPRLGLAFTLTLTIGAQLTAAVLFDHLGVLGLDRSPVSAGRLLGVALILGGVLLVRR</sequence>
<reference evidence="2 3" key="1">
    <citation type="submission" date="2014-11" db="EMBL/GenBank/DDBJ databases">
        <title>Draft genome sequence of Kirrobacter mercurialis.</title>
        <authorList>
            <person name="Coil D.A."/>
            <person name="Eisen J.A."/>
        </authorList>
    </citation>
    <scope>NUCLEOTIDE SEQUENCE [LARGE SCALE GENOMIC DNA]</scope>
    <source>
        <strain evidence="2 3">Coronado</strain>
    </source>
</reference>
<dbReference type="GO" id="GO:0005886">
    <property type="term" value="C:plasma membrane"/>
    <property type="evidence" value="ECO:0007669"/>
    <property type="project" value="TreeGrafter"/>
</dbReference>
<keyword evidence="1" id="KW-0812">Transmembrane</keyword>
<keyword evidence="3" id="KW-1185">Reference proteome</keyword>
<dbReference type="AlphaFoldDB" id="A0A0B2BZY7"/>
<dbReference type="STRING" id="1572751.PK98_00300"/>
<proteinExistence type="predicted"/>
<dbReference type="OrthoDB" id="370053at2"/>
<dbReference type="PANTHER" id="PTHR34821:SF2">
    <property type="entry name" value="INNER MEMBRANE PROTEIN YDCZ"/>
    <property type="match status" value="1"/>
</dbReference>
<comment type="caution">
    <text evidence="2">The sequence shown here is derived from an EMBL/GenBank/DDBJ whole genome shotgun (WGS) entry which is preliminary data.</text>
</comment>
<organism evidence="2 3">
    <name type="scientific">Croceibacterium mercuriale</name>
    <dbReference type="NCBI Taxonomy" id="1572751"/>
    <lineage>
        <taxon>Bacteria</taxon>
        <taxon>Pseudomonadati</taxon>
        <taxon>Pseudomonadota</taxon>
        <taxon>Alphaproteobacteria</taxon>
        <taxon>Sphingomonadales</taxon>
        <taxon>Erythrobacteraceae</taxon>
        <taxon>Croceibacterium</taxon>
    </lineage>
</organism>
<dbReference type="Pfam" id="PF04657">
    <property type="entry name" value="DMT_YdcZ"/>
    <property type="match status" value="1"/>
</dbReference>
<name>A0A0B2BZY7_9SPHN</name>